<protein>
    <recommendedName>
        <fullName evidence="4">phosphoglycolate phosphatase</fullName>
        <ecNumber evidence="4">3.1.3.18</ecNumber>
    </recommendedName>
</protein>
<dbReference type="InterPro" id="IPR041492">
    <property type="entry name" value="HAD_2"/>
</dbReference>
<keyword evidence="7" id="KW-1185">Reference proteome</keyword>
<feature type="transmembrane region" description="Helical" evidence="5">
    <location>
        <begin position="12"/>
        <end position="32"/>
    </location>
</feature>
<dbReference type="GO" id="GO:0008967">
    <property type="term" value="F:phosphoglycolate phosphatase activity"/>
    <property type="evidence" value="ECO:0007669"/>
    <property type="project" value="UniProtKB-EC"/>
</dbReference>
<keyword evidence="5" id="KW-0472">Membrane</keyword>
<dbReference type="InterPro" id="IPR023198">
    <property type="entry name" value="PGP-like_dom2"/>
</dbReference>
<dbReference type="SUPFAM" id="SSF56784">
    <property type="entry name" value="HAD-like"/>
    <property type="match status" value="1"/>
</dbReference>
<proteinExistence type="inferred from homology"/>
<dbReference type="Gene3D" id="1.10.150.240">
    <property type="entry name" value="Putative phosphatase, domain 2"/>
    <property type="match status" value="1"/>
</dbReference>
<name>A0A7C9HFD5_9BACT</name>
<evidence type="ECO:0000256" key="2">
    <source>
        <dbReference type="ARBA" id="ARBA00004818"/>
    </source>
</evidence>
<comment type="pathway">
    <text evidence="2">Organic acid metabolism; glycolate biosynthesis; glycolate from 2-phosphoglycolate: step 1/1.</text>
</comment>
<dbReference type="Gene3D" id="3.40.50.1000">
    <property type="entry name" value="HAD superfamily/HAD-like"/>
    <property type="match status" value="1"/>
</dbReference>
<dbReference type="SFLD" id="SFLDG01135">
    <property type="entry name" value="C1.5.6:_HAD__Beta-PGM__Phospha"/>
    <property type="match status" value="1"/>
</dbReference>
<dbReference type="AlphaFoldDB" id="A0A7C9HFD5"/>
<evidence type="ECO:0000256" key="1">
    <source>
        <dbReference type="ARBA" id="ARBA00000830"/>
    </source>
</evidence>
<dbReference type="GO" id="GO:0006281">
    <property type="term" value="P:DNA repair"/>
    <property type="evidence" value="ECO:0007669"/>
    <property type="project" value="TreeGrafter"/>
</dbReference>
<dbReference type="PANTHER" id="PTHR43434:SF1">
    <property type="entry name" value="PHOSPHOGLYCOLATE PHOSPHATASE"/>
    <property type="match status" value="1"/>
</dbReference>
<keyword evidence="6" id="KW-0378">Hydrolase</keyword>
<dbReference type="GO" id="GO:0005829">
    <property type="term" value="C:cytosol"/>
    <property type="evidence" value="ECO:0007669"/>
    <property type="project" value="TreeGrafter"/>
</dbReference>
<keyword evidence="5" id="KW-1133">Transmembrane helix</keyword>
<evidence type="ECO:0000256" key="3">
    <source>
        <dbReference type="ARBA" id="ARBA00006171"/>
    </source>
</evidence>
<dbReference type="NCBIfam" id="TIGR01549">
    <property type="entry name" value="HAD-SF-IA-v1"/>
    <property type="match status" value="1"/>
</dbReference>
<reference evidence="6 7" key="1">
    <citation type="submission" date="2019-09" db="EMBL/GenBank/DDBJ databases">
        <title>Prevotella A2879 sp. nov., isolated from an abscess of a patient.</title>
        <authorList>
            <person name="Buhl M."/>
            <person name="Oberhettinger P."/>
        </authorList>
    </citation>
    <scope>NUCLEOTIDE SEQUENCE [LARGE SCALE GENOMIC DNA]</scope>
    <source>
        <strain evidence="6 7">A2879</strain>
    </source>
</reference>
<comment type="catalytic activity">
    <reaction evidence="1">
        <text>2-phosphoglycolate + H2O = glycolate + phosphate</text>
        <dbReference type="Rhea" id="RHEA:14369"/>
        <dbReference type="ChEBI" id="CHEBI:15377"/>
        <dbReference type="ChEBI" id="CHEBI:29805"/>
        <dbReference type="ChEBI" id="CHEBI:43474"/>
        <dbReference type="ChEBI" id="CHEBI:58033"/>
        <dbReference type="EC" id="3.1.3.18"/>
    </reaction>
</comment>
<feature type="transmembrane region" description="Helical" evidence="5">
    <location>
        <begin position="44"/>
        <end position="70"/>
    </location>
</feature>
<evidence type="ECO:0000313" key="7">
    <source>
        <dbReference type="Proteomes" id="UP000482295"/>
    </source>
</evidence>
<dbReference type="NCBIfam" id="TIGR01509">
    <property type="entry name" value="HAD-SF-IA-v3"/>
    <property type="match status" value="1"/>
</dbReference>
<dbReference type="Proteomes" id="UP000482295">
    <property type="component" value="Unassembled WGS sequence"/>
</dbReference>
<dbReference type="FunFam" id="3.40.50.1000:FF:000022">
    <property type="entry name" value="Phosphoglycolate phosphatase"/>
    <property type="match status" value="1"/>
</dbReference>
<dbReference type="SFLD" id="SFLDS00003">
    <property type="entry name" value="Haloacid_Dehalogenase"/>
    <property type="match status" value="1"/>
</dbReference>
<evidence type="ECO:0000256" key="5">
    <source>
        <dbReference type="SAM" id="Phobius"/>
    </source>
</evidence>
<organism evidence="6 7">
    <name type="scientific">Prevotella vespertina</name>
    <dbReference type="NCBI Taxonomy" id="2608404"/>
    <lineage>
        <taxon>Bacteria</taxon>
        <taxon>Pseudomonadati</taxon>
        <taxon>Bacteroidota</taxon>
        <taxon>Bacteroidia</taxon>
        <taxon>Bacteroidales</taxon>
        <taxon>Prevotellaceae</taxon>
        <taxon>Prevotella</taxon>
    </lineage>
</organism>
<dbReference type="InterPro" id="IPR023214">
    <property type="entry name" value="HAD_sf"/>
</dbReference>
<comment type="caution">
    <text evidence="6">The sequence shown here is derived from an EMBL/GenBank/DDBJ whole genome shotgun (WGS) entry which is preliminary data.</text>
</comment>
<dbReference type="EC" id="3.1.3.18" evidence="4"/>
<comment type="similarity">
    <text evidence="3">Belongs to the HAD-like hydrolase superfamily. CbbY/CbbZ/Gph/YieH family.</text>
</comment>
<gene>
    <name evidence="6" type="ORF">F0475_11335</name>
</gene>
<keyword evidence="5" id="KW-0812">Transmembrane</keyword>
<evidence type="ECO:0000256" key="4">
    <source>
        <dbReference type="ARBA" id="ARBA00013078"/>
    </source>
</evidence>
<dbReference type="SFLD" id="SFLDG01129">
    <property type="entry name" value="C1.5:_HAD__Beta-PGM__Phosphata"/>
    <property type="match status" value="1"/>
</dbReference>
<dbReference type="InterPro" id="IPR006439">
    <property type="entry name" value="HAD-SF_hydro_IA"/>
</dbReference>
<sequence length="314" mass="34849">MMSIKTKLQGLSFRTGTIVLLMCIPFYIISFAQMLLPLSTSVKGVLWAVFFGIAKLFQYSGITILGVEGYKRLKRRLRRKNVKGGRIKLVIFDFDGTLGDSQKLITDTMLATVDELGLPSPTREQFASTIGLPLRECFTSIMTLTDEEADKCEETYRRIFDEKNVKGAVTLFPGVKETLERLHEKGFLMSIASSRCHRTLSSLVDDLGLSPYIQYVVGSDDVQHHKPNAESVLVTLEHFDVRPEATVVVGDTEFDILMGCNAGVHTIGVSYGNGSRESLEKAGAERVISDIKRLERYLMANNLLPVVALNSTGD</sequence>
<accession>A0A7C9HFD5</accession>
<evidence type="ECO:0000313" key="6">
    <source>
        <dbReference type="EMBL" id="MUL28869.1"/>
    </source>
</evidence>
<dbReference type="InterPro" id="IPR050155">
    <property type="entry name" value="HAD-like_hydrolase_sf"/>
</dbReference>
<dbReference type="Pfam" id="PF13419">
    <property type="entry name" value="HAD_2"/>
    <property type="match status" value="1"/>
</dbReference>
<dbReference type="PANTHER" id="PTHR43434">
    <property type="entry name" value="PHOSPHOGLYCOLATE PHOSPHATASE"/>
    <property type="match status" value="1"/>
</dbReference>
<dbReference type="EMBL" id="VVIQ01000016">
    <property type="protein sequence ID" value="MUL28869.1"/>
    <property type="molecule type" value="Genomic_DNA"/>
</dbReference>
<dbReference type="InterPro" id="IPR036412">
    <property type="entry name" value="HAD-like_sf"/>
</dbReference>